<dbReference type="AlphaFoldDB" id="F5RCW8"/>
<protein>
    <recommendedName>
        <fullName evidence="6">Lipoprotein</fullName>
    </recommendedName>
</protein>
<dbReference type="EMBL" id="AFHG01000049">
    <property type="protein sequence ID" value="EGK71619.1"/>
    <property type="molecule type" value="Genomic_DNA"/>
</dbReference>
<dbReference type="PROSITE" id="PS51257">
    <property type="entry name" value="PROKAR_LIPOPROTEIN"/>
    <property type="match status" value="1"/>
</dbReference>
<dbReference type="RefSeq" id="WP_008061460.1">
    <property type="nucleotide sequence ID" value="NZ_AFHG01000049.1"/>
</dbReference>
<accession>F5RCW8</accession>
<comment type="caution">
    <text evidence="4">The sequence shown here is derived from an EMBL/GenBank/DDBJ whole genome shotgun (WGS) entry which is preliminary data.</text>
</comment>
<feature type="chain" id="PRO_5003327164" description="Lipoprotein" evidence="3">
    <location>
        <begin position="24"/>
        <end position="162"/>
    </location>
</feature>
<evidence type="ECO:0000313" key="4">
    <source>
        <dbReference type="EMBL" id="EGK71619.1"/>
    </source>
</evidence>
<dbReference type="eggNOG" id="ENOG50332CC">
    <property type="taxonomic scope" value="Bacteria"/>
</dbReference>
<gene>
    <name evidence="4" type="ORF">METUNv1_02123</name>
</gene>
<feature type="region of interest" description="Disordered" evidence="2">
    <location>
        <begin position="33"/>
        <end position="52"/>
    </location>
</feature>
<evidence type="ECO:0000256" key="1">
    <source>
        <dbReference type="SAM" id="Coils"/>
    </source>
</evidence>
<evidence type="ECO:0000256" key="3">
    <source>
        <dbReference type="SAM" id="SignalP"/>
    </source>
</evidence>
<organism evidence="4 5">
    <name type="scientific">Methyloversatilis universalis (strain ATCC BAA-1314 / DSM 25237 / JCM 13912 / CCUG 52030 / FAM5)</name>
    <dbReference type="NCBI Taxonomy" id="1000565"/>
    <lineage>
        <taxon>Bacteria</taxon>
        <taxon>Pseudomonadati</taxon>
        <taxon>Pseudomonadota</taxon>
        <taxon>Betaproteobacteria</taxon>
        <taxon>Nitrosomonadales</taxon>
        <taxon>Sterolibacteriaceae</taxon>
        <taxon>Methyloversatilis</taxon>
    </lineage>
</organism>
<keyword evidence="3" id="KW-0732">Signal</keyword>
<evidence type="ECO:0008006" key="6">
    <source>
        <dbReference type="Google" id="ProtNLM"/>
    </source>
</evidence>
<dbReference type="STRING" id="1000565.METUNv1_02123"/>
<dbReference type="OrthoDB" id="8527708at2"/>
<keyword evidence="1" id="KW-0175">Coiled coil</keyword>
<feature type="signal peptide" evidence="3">
    <location>
        <begin position="1"/>
        <end position="23"/>
    </location>
</feature>
<dbReference type="Proteomes" id="UP000005019">
    <property type="component" value="Unassembled WGS sequence"/>
</dbReference>
<keyword evidence="5" id="KW-1185">Reference proteome</keyword>
<evidence type="ECO:0000256" key="2">
    <source>
        <dbReference type="SAM" id="MobiDB-lite"/>
    </source>
</evidence>
<feature type="coiled-coil region" evidence="1">
    <location>
        <begin position="98"/>
        <end position="146"/>
    </location>
</feature>
<name>F5RCW8_METUF</name>
<proteinExistence type="predicted"/>
<evidence type="ECO:0000313" key="5">
    <source>
        <dbReference type="Proteomes" id="UP000005019"/>
    </source>
</evidence>
<sequence>MPADHPRLRLFALLLPLALAACAGVRPAASPEAAPANAVKTAPQPEPTQTDAERQLLQALQAAQPRGGNPARARALLDALMAAQGDASKAVHPHARALLDLLNERQRLDAANQKLTQQLERSSQQAKDSQARADELQRKLDALADIERSLPGARVPSRGVPR</sequence>
<reference evidence="4 5" key="1">
    <citation type="journal article" date="2011" name="J. Bacteriol.">
        <title>Genome sequence of Methyloversatilis universalis FAM5T, a methylotrophic representative of the order Rhodocyclales.</title>
        <authorList>
            <person name="Kittichotirat W."/>
            <person name="Good N.M."/>
            <person name="Hall R."/>
            <person name="Bringel F."/>
            <person name="Lajus A."/>
            <person name="Medigue C."/>
            <person name="Smalley N.E."/>
            <person name="Beck D."/>
            <person name="Bumgarner R."/>
            <person name="Vuilleumier S."/>
            <person name="Kalyuzhnaya M.G."/>
        </authorList>
    </citation>
    <scope>NUCLEOTIDE SEQUENCE [LARGE SCALE GENOMIC DNA]</scope>
    <source>
        <strain evidence="5">ATCC BAA-1314 / JCM 13912 / FAM5</strain>
    </source>
</reference>